<evidence type="ECO:0000313" key="1">
    <source>
        <dbReference type="EMBL" id="MBM7125061.1"/>
    </source>
</evidence>
<evidence type="ECO:0000313" key="2">
    <source>
        <dbReference type="Proteomes" id="UP001430149"/>
    </source>
</evidence>
<dbReference type="Proteomes" id="UP001430149">
    <property type="component" value="Unassembled WGS sequence"/>
</dbReference>
<dbReference type="RefSeq" id="WP_204680589.1">
    <property type="nucleotide sequence ID" value="NZ_BSNR01000018.1"/>
</dbReference>
<proteinExistence type="predicted"/>
<organism evidence="1 2">
    <name type="scientific">Dyella flava</name>
    <dbReference type="NCBI Taxonomy" id="1920170"/>
    <lineage>
        <taxon>Bacteria</taxon>
        <taxon>Pseudomonadati</taxon>
        <taxon>Pseudomonadota</taxon>
        <taxon>Gammaproteobacteria</taxon>
        <taxon>Lysobacterales</taxon>
        <taxon>Rhodanobacteraceae</taxon>
        <taxon>Dyella</taxon>
    </lineage>
</organism>
<dbReference type="EMBL" id="JADIKE010000031">
    <property type="protein sequence ID" value="MBM7125061.1"/>
    <property type="molecule type" value="Genomic_DNA"/>
</dbReference>
<gene>
    <name evidence="1" type="ORF">ISP19_06665</name>
</gene>
<comment type="caution">
    <text evidence="1">The sequence shown here is derived from an EMBL/GenBank/DDBJ whole genome shotgun (WGS) entry which is preliminary data.</text>
</comment>
<sequence length="80" mass="8742">MRIIPVANLLVEITTAQFREGDDARWRGHWSVHPGPGDLQQTAVAEGDTDLYTSEEHAYLFASTEGVAIAKDIAARLPGH</sequence>
<protein>
    <submittedName>
        <fullName evidence="1">Uncharacterized protein</fullName>
    </submittedName>
</protein>
<name>A0ABS2K1C5_9GAMM</name>
<accession>A0ABS2K1C5</accession>
<reference evidence="1" key="1">
    <citation type="submission" date="2020-10" db="EMBL/GenBank/DDBJ databases">
        <title>Phylogeny of dyella-like bacteria.</title>
        <authorList>
            <person name="Fu J."/>
        </authorList>
    </citation>
    <scope>NUCLEOTIDE SEQUENCE</scope>
    <source>
        <strain evidence="1">DHOC52</strain>
    </source>
</reference>
<keyword evidence="2" id="KW-1185">Reference proteome</keyword>